<reference evidence="2" key="1">
    <citation type="submission" date="2021-08" db="EMBL/GenBank/DDBJ databases">
        <title>Draft genome sequence of the GABA producer Bifidobacterium adolescentis 4-2, isolated from healthy human feces.</title>
        <authorList>
            <person name="Altaib H."/>
            <person name="Niwa R."/>
            <person name="Abe M."/>
            <person name="Suzuki T."/>
        </authorList>
    </citation>
    <scope>NUCLEOTIDE SEQUENCE</scope>
    <source>
        <strain evidence="2">4-2</strain>
    </source>
</reference>
<accession>A0AAN5AEY5</accession>
<dbReference type="AlphaFoldDB" id="A0AAN5AEY5"/>
<feature type="region of interest" description="Disordered" evidence="1">
    <location>
        <begin position="49"/>
        <end position="71"/>
    </location>
</feature>
<protein>
    <submittedName>
        <fullName evidence="2">Uncharacterized protein</fullName>
    </submittedName>
</protein>
<dbReference type="EMBL" id="BPPZ01000006">
    <property type="protein sequence ID" value="GJD14384.1"/>
    <property type="molecule type" value="Genomic_DNA"/>
</dbReference>
<gene>
    <name evidence="2" type="ORF">BIFAD42_13680</name>
</gene>
<name>A0AAN5AEY5_BIFAD</name>
<evidence type="ECO:0000313" key="3">
    <source>
        <dbReference type="Proteomes" id="UP000886943"/>
    </source>
</evidence>
<feature type="compositionally biased region" description="Basic and acidic residues" evidence="1">
    <location>
        <begin position="50"/>
        <end position="61"/>
    </location>
</feature>
<dbReference type="Proteomes" id="UP000886943">
    <property type="component" value="Unassembled WGS sequence"/>
</dbReference>
<evidence type="ECO:0000313" key="2">
    <source>
        <dbReference type="EMBL" id="GJD14384.1"/>
    </source>
</evidence>
<organism evidence="2 3">
    <name type="scientific">Bifidobacterium adolescentis</name>
    <dbReference type="NCBI Taxonomy" id="1680"/>
    <lineage>
        <taxon>Bacteria</taxon>
        <taxon>Bacillati</taxon>
        <taxon>Actinomycetota</taxon>
        <taxon>Actinomycetes</taxon>
        <taxon>Bifidobacteriales</taxon>
        <taxon>Bifidobacteriaceae</taxon>
        <taxon>Bifidobacterium</taxon>
    </lineage>
</organism>
<comment type="caution">
    <text evidence="2">The sequence shown here is derived from an EMBL/GenBank/DDBJ whole genome shotgun (WGS) entry which is preliminary data.</text>
</comment>
<sequence length="71" mass="7728">MSGLSNAQIPLLNKHHDKQEDGRRIGFRSAGEVPKPSWEEVGTTVFPFAARDEDKARKQGATDRAAPPKGA</sequence>
<proteinExistence type="predicted"/>
<evidence type="ECO:0000256" key="1">
    <source>
        <dbReference type="SAM" id="MobiDB-lite"/>
    </source>
</evidence>
<feature type="region of interest" description="Disordered" evidence="1">
    <location>
        <begin position="1"/>
        <end position="37"/>
    </location>
</feature>